<evidence type="ECO:0000313" key="4">
    <source>
        <dbReference type="EMBL" id="QGW28168.1"/>
    </source>
</evidence>
<reference evidence="4 5" key="1">
    <citation type="submission" date="2019-11" db="EMBL/GenBank/DDBJ databases">
        <authorList>
            <person name="Im W.T."/>
        </authorList>
    </citation>
    <scope>NUCLEOTIDE SEQUENCE [LARGE SCALE GENOMIC DNA]</scope>
    <source>
        <strain evidence="4 5">SB-02</strain>
    </source>
</reference>
<name>A0A6I6GKL6_9BACT</name>
<dbReference type="RefSeq" id="WP_157478527.1">
    <property type="nucleotide sequence ID" value="NZ_CP046566.1"/>
</dbReference>
<dbReference type="PANTHER" id="PTHR12106:SF27">
    <property type="entry name" value="SORTILIN-RELATED RECEPTOR"/>
    <property type="match status" value="1"/>
</dbReference>
<dbReference type="PANTHER" id="PTHR12106">
    <property type="entry name" value="SORTILIN RELATED"/>
    <property type="match status" value="1"/>
</dbReference>
<sequence length="474" mass="52904">MASFPKLQHIAFTAGALLLGSSFLWAQNVVPTTAADRQKSMAEKRQLVAASPFKTNFRNIGPTVMSGRVVDIDVNPEDPTEFYVAYATGGLWHTTNNGQSFTPIFDNEDVIGLGDVTVQWATRTIWLGTGEANASRSTYSGIGVYKSTDNGKSWQYLGLPESHHIGEIIVHPSDANTAWVAVTGHLYSPNKDRGVYKTNDGGKSWKQVLYLDENTGAIEMDINPQNPNELYASMWYKTRKAWNFEESGASSGIYKSVDGGNKWTLISGEGSGLPQGAVFGRSGMVVYEKNPQIVYAIVDNQTKRSSNAKADSVNYKLDDFKVLSKDQFAALDDTKLDSFLKINRMAPRYTAKSVKEMVASDKVKPTAIYDYLNVNTGFEGTPIGFEIYRSEDAGKTWKKQNEKDLPNMYSTYGYWFGRFAVSPSNDRENCDSGCTGYAEHRCRQNLQKHWQIQYPQRSPLHLDRWQAGQPHDFG</sequence>
<keyword evidence="5" id="KW-1185">Reference proteome</keyword>
<dbReference type="InterPro" id="IPR031778">
    <property type="entry name" value="Sortilin_N"/>
</dbReference>
<dbReference type="Pfam" id="PF15902">
    <property type="entry name" value="Sortilin-Vps10"/>
    <property type="match status" value="1"/>
</dbReference>
<feature type="signal peptide" evidence="2">
    <location>
        <begin position="1"/>
        <end position="26"/>
    </location>
</feature>
<keyword evidence="2" id="KW-0732">Signal</keyword>
<dbReference type="Proteomes" id="UP000426027">
    <property type="component" value="Chromosome"/>
</dbReference>
<evidence type="ECO:0000259" key="3">
    <source>
        <dbReference type="Pfam" id="PF15902"/>
    </source>
</evidence>
<dbReference type="CDD" id="cd15482">
    <property type="entry name" value="Sialidase_non-viral"/>
    <property type="match status" value="1"/>
</dbReference>
<dbReference type="AlphaFoldDB" id="A0A6I6GKL6"/>
<dbReference type="Gene3D" id="2.130.10.10">
    <property type="entry name" value="YVTN repeat-like/Quinoprotein amine dehydrogenase"/>
    <property type="match status" value="2"/>
</dbReference>
<accession>A0A6I6GKL6</accession>
<feature type="domain" description="Sortilin N-terminal" evidence="3">
    <location>
        <begin position="144"/>
        <end position="313"/>
    </location>
</feature>
<proteinExistence type="predicted"/>
<evidence type="ECO:0000313" key="5">
    <source>
        <dbReference type="Proteomes" id="UP000426027"/>
    </source>
</evidence>
<dbReference type="SUPFAM" id="SSF110296">
    <property type="entry name" value="Oligoxyloglucan reducing end-specific cellobiohydrolase"/>
    <property type="match status" value="2"/>
</dbReference>
<protein>
    <recommendedName>
        <fullName evidence="3">Sortilin N-terminal domain-containing protein</fullName>
    </recommendedName>
</protein>
<dbReference type="InterPro" id="IPR015943">
    <property type="entry name" value="WD40/YVTN_repeat-like_dom_sf"/>
</dbReference>
<feature type="chain" id="PRO_5026184418" description="Sortilin N-terminal domain-containing protein" evidence="2">
    <location>
        <begin position="27"/>
        <end position="474"/>
    </location>
</feature>
<dbReference type="InterPro" id="IPR050310">
    <property type="entry name" value="VPS10-sortilin"/>
</dbReference>
<gene>
    <name evidence="4" type="ORF">GLV81_08740</name>
</gene>
<dbReference type="KEGG" id="fls:GLV81_08740"/>
<dbReference type="EMBL" id="CP046566">
    <property type="protein sequence ID" value="QGW28168.1"/>
    <property type="molecule type" value="Genomic_DNA"/>
</dbReference>
<keyword evidence="1" id="KW-0677">Repeat</keyword>
<evidence type="ECO:0000256" key="1">
    <source>
        <dbReference type="ARBA" id="ARBA00022737"/>
    </source>
</evidence>
<evidence type="ECO:0000256" key="2">
    <source>
        <dbReference type="SAM" id="SignalP"/>
    </source>
</evidence>
<organism evidence="4 5">
    <name type="scientific">Phnomibacter ginsenosidimutans</name>
    <dbReference type="NCBI Taxonomy" id="2676868"/>
    <lineage>
        <taxon>Bacteria</taxon>
        <taxon>Pseudomonadati</taxon>
        <taxon>Bacteroidota</taxon>
        <taxon>Chitinophagia</taxon>
        <taxon>Chitinophagales</taxon>
        <taxon>Chitinophagaceae</taxon>
        <taxon>Phnomibacter</taxon>
    </lineage>
</organism>